<name>A0A5B9P6L4_9BACT</name>
<accession>A0A5B9P6L4</accession>
<organism evidence="1 2">
    <name type="scientific">Mariniblastus fucicola</name>
    <dbReference type="NCBI Taxonomy" id="980251"/>
    <lineage>
        <taxon>Bacteria</taxon>
        <taxon>Pseudomonadati</taxon>
        <taxon>Planctomycetota</taxon>
        <taxon>Planctomycetia</taxon>
        <taxon>Pirellulales</taxon>
        <taxon>Pirellulaceae</taxon>
        <taxon>Mariniblastus</taxon>
    </lineage>
</organism>
<keyword evidence="2" id="KW-1185">Reference proteome</keyword>
<dbReference type="AlphaFoldDB" id="A0A5B9P6L4"/>
<evidence type="ECO:0000313" key="1">
    <source>
        <dbReference type="EMBL" id="QEG22237.1"/>
    </source>
</evidence>
<evidence type="ECO:0000313" key="2">
    <source>
        <dbReference type="Proteomes" id="UP000322214"/>
    </source>
</evidence>
<sequence>MVAKRTSDDWPALTLWTLRFNALLSRQQIARRCTDPKFKCSLFACCGLCDLCHVSQKFRELKDKSWYFFWLIDVCHEV</sequence>
<protein>
    <submittedName>
        <fullName evidence="1">Uncharacterized protein</fullName>
    </submittedName>
</protein>
<dbReference type="EMBL" id="CP042912">
    <property type="protein sequence ID" value="QEG22237.1"/>
    <property type="molecule type" value="Genomic_DNA"/>
</dbReference>
<reference evidence="1 2" key="1">
    <citation type="submission" date="2019-08" db="EMBL/GenBank/DDBJ databases">
        <title>Deep-cultivation of Planctomycetes and their phenomic and genomic characterization uncovers novel biology.</title>
        <authorList>
            <person name="Wiegand S."/>
            <person name="Jogler M."/>
            <person name="Boedeker C."/>
            <person name="Pinto D."/>
            <person name="Vollmers J."/>
            <person name="Rivas-Marin E."/>
            <person name="Kohn T."/>
            <person name="Peeters S.H."/>
            <person name="Heuer A."/>
            <person name="Rast P."/>
            <person name="Oberbeckmann S."/>
            <person name="Bunk B."/>
            <person name="Jeske O."/>
            <person name="Meyerdierks A."/>
            <person name="Storesund J.E."/>
            <person name="Kallscheuer N."/>
            <person name="Luecker S."/>
            <person name="Lage O.M."/>
            <person name="Pohl T."/>
            <person name="Merkel B.J."/>
            <person name="Hornburger P."/>
            <person name="Mueller R.-W."/>
            <person name="Bruemmer F."/>
            <person name="Labrenz M."/>
            <person name="Spormann A.M."/>
            <person name="Op den Camp H."/>
            <person name="Overmann J."/>
            <person name="Amann R."/>
            <person name="Jetten M.S.M."/>
            <person name="Mascher T."/>
            <person name="Medema M.H."/>
            <person name="Devos D.P."/>
            <person name="Kaster A.-K."/>
            <person name="Ovreas L."/>
            <person name="Rohde M."/>
            <person name="Galperin M.Y."/>
            <person name="Jogler C."/>
        </authorList>
    </citation>
    <scope>NUCLEOTIDE SEQUENCE [LARGE SCALE GENOMIC DNA]</scope>
    <source>
        <strain evidence="1 2">FC18</strain>
    </source>
</reference>
<dbReference type="Proteomes" id="UP000322214">
    <property type="component" value="Chromosome"/>
</dbReference>
<proteinExistence type="predicted"/>
<gene>
    <name evidence="1" type="ORF">MFFC18_21130</name>
</gene>
<dbReference type="KEGG" id="mff:MFFC18_21130"/>